<sequence length="103" mass="11345">MSTNHPTIAMQCFMQGLANEIKDCRTASYDFAVEASVYNAIGQTVAALNLEAITGQQYDRLTAMAMNAASLRREELLLKHPAHSRAALQSYQQRQAAKKQVTA</sequence>
<gene>
    <name evidence="1" type="ORF">MM415B00468_0017</name>
    <name evidence="2" type="ORF">TM448B00936_0011</name>
</gene>
<organism evidence="1">
    <name type="scientific">viral metagenome</name>
    <dbReference type="NCBI Taxonomy" id="1070528"/>
    <lineage>
        <taxon>unclassified sequences</taxon>
        <taxon>metagenomes</taxon>
        <taxon>organismal metagenomes</taxon>
    </lineage>
</organism>
<protein>
    <submittedName>
        <fullName evidence="1">Uncharacterized protein</fullName>
    </submittedName>
</protein>
<proteinExistence type="predicted"/>
<name>A0A6M3J4H2_9ZZZZ</name>
<dbReference type="EMBL" id="MT141525">
    <property type="protein sequence ID" value="QJA64730.1"/>
    <property type="molecule type" value="Genomic_DNA"/>
</dbReference>
<evidence type="ECO:0000313" key="2">
    <source>
        <dbReference type="EMBL" id="QJH97151.1"/>
    </source>
</evidence>
<reference evidence="1" key="1">
    <citation type="submission" date="2020-03" db="EMBL/GenBank/DDBJ databases">
        <title>The deep terrestrial virosphere.</title>
        <authorList>
            <person name="Holmfeldt K."/>
            <person name="Nilsson E."/>
            <person name="Simone D."/>
            <person name="Lopez-Fernandez M."/>
            <person name="Wu X."/>
            <person name="de Brujin I."/>
            <person name="Lundin D."/>
            <person name="Andersson A."/>
            <person name="Bertilsson S."/>
            <person name="Dopson M."/>
        </authorList>
    </citation>
    <scope>NUCLEOTIDE SEQUENCE</scope>
    <source>
        <strain evidence="1">MM415B00468</strain>
        <strain evidence="2">TM448B00936</strain>
    </source>
</reference>
<accession>A0A6M3J4H2</accession>
<evidence type="ECO:0000313" key="1">
    <source>
        <dbReference type="EMBL" id="QJA64730.1"/>
    </source>
</evidence>
<dbReference type="AlphaFoldDB" id="A0A6M3J4H2"/>
<dbReference type="EMBL" id="MT144675">
    <property type="protein sequence ID" value="QJH97151.1"/>
    <property type="molecule type" value="Genomic_DNA"/>
</dbReference>